<dbReference type="RefSeq" id="WP_061125959.1">
    <property type="nucleotide sequence ID" value="NZ_FCOF02000019.1"/>
</dbReference>
<accession>A0A158BWN8</accession>
<sequence length="211" mass="23983">MSSAAPAVIRGSELELELLDPNSETLVRLFSHPGGDWDPPDAKYRNLRVDPPAGHKDDYAVLYMANTLPTVAIECHILSADAMDRYTWMSERAKKYRVVRYTLDGAAVFMPIDGARNRSALGLAGGKRKFAGYQPYQEVAHALFKRYGKVIHGLSWESFHRNQPGRVYALWHHHKPTVRLRVTSVDFYPLLTEDGEWNSFLADNPDIEEIR</sequence>
<gene>
    <name evidence="2" type="ORF">AWB75_04152</name>
</gene>
<proteinExistence type="predicted"/>
<protein>
    <submittedName>
        <fullName evidence="2">RES domain protein</fullName>
    </submittedName>
</protein>
<feature type="domain" description="RES" evidence="1">
    <location>
        <begin position="39"/>
        <end position="182"/>
    </location>
</feature>
<organism evidence="2 3">
    <name type="scientific">Caballeronia catudaia</name>
    <dbReference type="NCBI Taxonomy" id="1777136"/>
    <lineage>
        <taxon>Bacteria</taxon>
        <taxon>Pseudomonadati</taxon>
        <taxon>Pseudomonadota</taxon>
        <taxon>Betaproteobacteria</taxon>
        <taxon>Burkholderiales</taxon>
        <taxon>Burkholderiaceae</taxon>
        <taxon>Caballeronia</taxon>
    </lineage>
</organism>
<name>A0A158BWN8_9BURK</name>
<comment type="caution">
    <text evidence="2">The sequence shown here is derived from an EMBL/GenBank/DDBJ whole genome shotgun (WGS) entry which is preliminary data.</text>
</comment>
<dbReference type="Pfam" id="PF08808">
    <property type="entry name" value="RES"/>
    <property type="match status" value="1"/>
</dbReference>
<dbReference type="InterPro" id="IPR014914">
    <property type="entry name" value="RES_dom"/>
</dbReference>
<evidence type="ECO:0000313" key="2">
    <source>
        <dbReference type="EMBL" id="SAK74503.1"/>
    </source>
</evidence>
<keyword evidence="3" id="KW-1185">Reference proteome</keyword>
<reference evidence="2" key="1">
    <citation type="submission" date="2016-01" db="EMBL/GenBank/DDBJ databases">
        <authorList>
            <person name="Peeters C."/>
        </authorList>
    </citation>
    <scope>NUCLEOTIDE SEQUENCE [LARGE SCALE GENOMIC DNA]</scope>
    <source>
        <strain evidence="2">LMG 29318</strain>
    </source>
</reference>
<evidence type="ECO:0000259" key="1">
    <source>
        <dbReference type="Pfam" id="PF08808"/>
    </source>
</evidence>
<dbReference type="EMBL" id="FCOF02000019">
    <property type="protein sequence ID" value="SAK74503.1"/>
    <property type="molecule type" value="Genomic_DNA"/>
</dbReference>
<dbReference type="AlphaFoldDB" id="A0A158BWN8"/>
<dbReference type="OrthoDB" id="9128160at2"/>
<evidence type="ECO:0000313" key="3">
    <source>
        <dbReference type="Proteomes" id="UP000054870"/>
    </source>
</evidence>
<dbReference type="Proteomes" id="UP000054870">
    <property type="component" value="Unassembled WGS sequence"/>
</dbReference>